<keyword evidence="1" id="KW-0732">Signal</keyword>
<proteinExistence type="predicted"/>
<name>A0A6J4TY05_9BACT</name>
<dbReference type="AlphaFoldDB" id="A0A6J4TY05"/>
<feature type="signal peptide" evidence="1">
    <location>
        <begin position="1"/>
        <end position="35"/>
    </location>
</feature>
<dbReference type="PANTHER" id="PTHR33734:SF22">
    <property type="entry name" value="MEMBRANE-BOUND LYTIC MUREIN TRANSGLYCOSYLASE D"/>
    <property type="match status" value="1"/>
</dbReference>
<dbReference type="EMBL" id="CADCWF010000008">
    <property type="protein sequence ID" value="CAA9534907.1"/>
    <property type="molecule type" value="Genomic_DNA"/>
</dbReference>
<dbReference type="InterPro" id="IPR018392">
    <property type="entry name" value="LysM"/>
</dbReference>
<accession>A0A6J4TY05</accession>
<evidence type="ECO:0000256" key="1">
    <source>
        <dbReference type="SAM" id="SignalP"/>
    </source>
</evidence>
<organism evidence="3">
    <name type="scientific">uncultured Thermomicrobiales bacterium</name>
    <dbReference type="NCBI Taxonomy" id="1645740"/>
    <lineage>
        <taxon>Bacteria</taxon>
        <taxon>Pseudomonadati</taxon>
        <taxon>Thermomicrobiota</taxon>
        <taxon>Thermomicrobia</taxon>
        <taxon>Thermomicrobiales</taxon>
        <taxon>environmental samples</taxon>
    </lineage>
</organism>
<dbReference type="PROSITE" id="PS51782">
    <property type="entry name" value="LYSM"/>
    <property type="match status" value="1"/>
</dbReference>
<dbReference type="CDD" id="cd00118">
    <property type="entry name" value="LysM"/>
    <property type="match status" value="1"/>
</dbReference>
<feature type="chain" id="PRO_5026886152" description="LysM domain-containing protein" evidence="1">
    <location>
        <begin position="36"/>
        <end position="118"/>
    </location>
</feature>
<dbReference type="PANTHER" id="PTHR33734">
    <property type="entry name" value="LYSM DOMAIN-CONTAINING GPI-ANCHORED PROTEIN 2"/>
    <property type="match status" value="1"/>
</dbReference>
<dbReference type="SUPFAM" id="SSF54106">
    <property type="entry name" value="LysM domain"/>
    <property type="match status" value="1"/>
</dbReference>
<dbReference type="PROSITE" id="PS51257">
    <property type="entry name" value="PROKAR_LIPOPROTEIN"/>
    <property type="match status" value="1"/>
</dbReference>
<dbReference type="GO" id="GO:0008932">
    <property type="term" value="F:lytic endotransglycosylase activity"/>
    <property type="evidence" value="ECO:0007669"/>
    <property type="project" value="TreeGrafter"/>
</dbReference>
<dbReference type="SMART" id="SM00257">
    <property type="entry name" value="LysM"/>
    <property type="match status" value="1"/>
</dbReference>
<dbReference type="Gene3D" id="3.10.350.10">
    <property type="entry name" value="LysM domain"/>
    <property type="match status" value="1"/>
</dbReference>
<gene>
    <name evidence="3" type="ORF">AVDCRST_MAG59-232</name>
</gene>
<reference evidence="3" key="1">
    <citation type="submission" date="2020-02" db="EMBL/GenBank/DDBJ databases">
        <authorList>
            <person name="Meier V. D."/>
        </authorList>
    </citation>
    <scope>NUCLEOTIDE SEQUENCE</scope>
    <source>
        <strain evidence="3">AVDCRST_MAG59</strain>
    </source>
</reference>
<evidence type="ECO:0000313" key="3">
    <source>
        <dbReference type="EMBL" id="CAA9534907.1"/>
    </source>
</evidence>
<protein>
    <recommendedName>
        <fullName evidence="2">LysM domain-containing protein</fullName>
    </recommendedName>
</protein>
<feature type="domain" description="LysM" evidence="2">
    <location>
        <begin position="66"/>
        <end position="110"/>
    </location>
</feature>
<evidence type="ECO:0000259" key="2">
    <source>
        <dbReference type="PROSITE" id="PS51782"/>
    </source>
</evidence>
<sequence>MWRSRSQSIPGRPRSSPSWLALALAALLAGCQPLAEPLPPTEEIPELVIVTPTVGVPITPAPVVAGRYTVLPGDTLSGIAARFGVSESDIVAANDLADRDHLFAGQELAIPVPTRSAP</sequence>
<dbReference type="Pfam" id="PF01476">
    <property type="entry name" value="LysM"/>
    <property type="match status" value="1"/>
</dbReference>
<dbReference type="InterPro" id="IPR036779">
    <property type="entry name" value="LysM_dom_sf"/>
</dbReference>